<comment type="caution">
    <text evidence="2">The sequence shown here is derived from an EMBL/GenBank/DDBJ whole genome shotgun (WGS) entry which is preliminary data.</text>
</comment>
<gene>
    <name evidence="2" type="ORF">GCM10009416_34150</name>
</gene>
<organism evidence="2 3">
    <name type="scientific">Craurococcus roseus</name>
    <dbReference type="NCBI Taxonomy" id="77585"/>
    <lineage>
        <taxon>Bacteria</taxon>
        <taxon>Pseudomonadati</taxon>
        <taxon>Pseudomonadota</taxon>
        <taxon>Alphaproteobacteria</taxon>
        <taxon>Acetobacterales</taxon>
        <taxon>Acetobacteraceae</taxon>
        <taxon>Craurococcus</taxon>
    </lineage>
</organism>
<accession>A0ABP3QL50</accession>
<protein>
    <recommendedName>
        <fullName evidence="4">Nuclease</fullName>
    </recommendedName>
</protein>
<feature type="signal peptide" evidence="1">
    <location>
        <begin position="1"/>
        <end position="21"/>
    </location>
</feature>
<dbReference type="SUPFAM" id="SSF50199">
    <property type="entry name" value="Staphylococcal nuclease"/>
    <property type="match status" value="1"/>
</dbReference>
<dbReference type="InterPro" id="IPR035437">
    <property type="entry name" value="SNase_OB-fold_sf"/>
</dbReference>
<evidence type="ECO:0000256" key="1">
    <source>
        <dbReference type="SAM" id="SignalP"/>
    </source>
</evidence>
<feature type="chain" id="PRO_5045037793" description="Nuclease" evidence="1">
    <location>
        <begin position="22"/>
        <end position="139"/>
    </location>
</feature>
<proteinExistence type="predicted"/>
<dbReference type="Proteomes" id="UP001501588">
    <property type="component" value="Unassembled WGS sequence"/>
</dbReference>
<dbReference type="EMBL" id="BAAAFZ010000053">
    <property type="protein sequence ID" value="GAA0592909.1"/>
    <property type="molecule type" value="Genomic_DNA"/>
</dbReference>
<dbReference type="RefSeq" id="WP_343896583.1">
    <property type="nucleotide sequence ID" value="NZ_BAAAFZ010000053.1"/>
</dbReference>
<sequence length="139" mass="15264">MMLSRTSVGLFLAVLAVPVAAFPAPDCGWVEPPRTYPDGVRWTCDAVDWSDGDTLMAKCEGLAGAVSIRVRRVDTDERGESRWWQAREELRRRTAGHPLTVLPRHRSHRRVVADVLAGGVNVGAAMDAAGWSKAECPKR</sequence>
<evidence type="ECO:0008006" key="4">
    <source>
        <dbReference type="Google" id="ProtNLM"/>
    </source>
</evidence>
<reference evidence="3" key="1">
    <citation type="journal article" date="2019" name="Int. J. Syst. Evol. Microbiol.">
        <title>The Global Catalogue of Microorganisms (GCM) 10K type strain sequencing project: providing services to taxonomists for standard genome sequencing and annotation.</title>
        <authorList>
            <consortium name="The Broad Institute Genomics Platform"/>
            <consortium name="The Broad Institute Genome Sequencing Center for Infectious Disease"/>
            <person name="Wu L."/>
            <person name="Ma J."/>
        </authorList>
    </citation>
    <scope>NUCLEOTIDE SEQUENCE [LARGE SCALE GENOMIC DNA]</scope>
    <source>
        <strain evidence="3">JCM 9933</strain>
    </source>
</reference>
<dbReference type="Gene3D" id="2.40.50.90">
    <property type="match status" value="1"/>
</dbReference>
<evidence type="ECO:0000313" key="2">
    <source>
        <dbReference type="EMBL" id="GAA0592909.1"/>
    </source>
</evidence>
<evidence type="ECO:0000313" key="3">
    <source>
        <dbReference type="Proteomes" id="UP001501588"/>
    </source>
</evidence>
<name>A0ABP3QL50_9PROT</name>
<keyword evidence="3" id="KW-1185">Reference proteome</keyword>
<keyword evidence="1" id="KW-0732">Signal</keyword>